<feature type="signal peptide" evidence="1">
    <location>
        <begin position="1"/>
        <end position="22"/>
    </location>
</feature>
<protein>
    <submittedName>
        <fullName evidence="2">Uncharacterized protein</fullName>
    </submittedName>
</protein>
<accession>A0A1W2EDQ4</accession>
<dbReference type="OrthoDB" id="797136at2"/>
<keyword evidence="3" id="KW-1185">Reference proteome</keyword>
<name>A0A1W2EDQ4_9SPHI</name>
<proteinExistence type="predicted"/>
<dbReference type="EMBL" id="FWXT01000005">
    <property type="protein sequence ID" value="SMD07218.1"/>
    <property type="molecule type" value="Genomic_DNA"/>
</dbReference>
<feature type="chain" id="PRO_5012099729" evidence="1">
    <location>
        <begin position="23"/>
        <end position="159"/>
    </location>
</feature>
<sequence>MNKFTLSLKMSLLLLLCLVFMAFSTEILDEQTAYIQKKLAEHYDNGQEDQQIKRYELNVTNTGFCRYKRYFTSGKVEYFSFNLVKFRALDYYGTDKNGKLYLRTKGEDVIVQTYKDKDGGDVDSMATYMVIPLKNIEPQDLSDLSERLLKMNAQLLVQK</sequence>
<dbReference type="AlphaFoldDB" id="A0A1W2EDQ4"/>
<dbReference type="Proteomes" id="UP000192756">
    <property type="component" value="Unassembled WGS sequence"/>
</dbReference>
<organism evidence="2 3">
    <name type="scientific">Pedobacter africanus</name>
    <dbReference type="NCBI Taxonomy" id="151894"/>
    <lineage>
        <taxon>Bacteria</taxon>
        <taxon>Pseudomonadati</taxon>
        <taxon>Bacteroidota</taxon>
        <taxon>Sphingobacteriia</taxon>
        <taxon>Sphingobacteriales</taxon>
        <taxon>Sphingobacteriaceae</taxon>
        <taxon>Pedobacter</taxon>
    </lineage>
</organism>
<evidence type="ECO:0000313" key="2">
    <source>
        <dbReference type="EMBL" id="SMD07218.1"/>
    </source>
</evidence>
<dbReference type="RefSeq" id="WP_084241456.1">
    <property type="nucleotide sequence ID" value="NZ_FWXT01000005.1"/>
</dbReference>
<evidence type="ECO:0000256" key="1">
    <source>
        <dbReference type="SAM" id="SignalP"/>
    </source>
</evidence>
<evidence type="ECO:0000313" key="3">
    <source>
        <dbReference type="Proteomes" id="UP000192756"/>
    </source>
</evidence>
<gene>
    <name evidence="2" type="ORF">SAMN04488524_4687</name>
</gene>
<reference evidence="3" key="1">
    <citation type="submission" date="2017-04" db="EMBL/GenBank/DDBJ databases">
        <authorList>
            <person name="Varghese N."/>
            <person name="Submissions S."/>
        </authorList>
    </citation>
    <scope>NUCLEOTIDE SEQUENCE [LARGE SCALE GENOMIC DNA]</scope>
    <source>
        <strain evidence="3">DSM 12126</strain>
    </source>
</reference>
<keyword evidence="1" id="KW-0732">Signal</keyword>